<reference evidence="1" key="1">
    <citation type="submission" date="2023-05" db="EMBL/GenBank/DDBJ databases">
        <title>High-quality long-read genome of Scophthalmus maximus.</title>
        <authorList>
            <person name="Lien S."/>
            <person name="Martinez P."/>
        </authorList>
    </citation>
    <scope>NUCLEOTIDE SEQUENCE [LARGE SCALE GENOMIC DNA]</scope>
</reference>
<dbReference type="AlphaFoldDB" id="A0A8D3DS69"/>
<sequence>PTCNINICCTSLTGTTRQRHVCFLTSPHCAHLMADGDNAAVSGGEFFSRCHLDQYRSRCLTVPQTHVFITATHTHRNTRGPWSEKKVSVLNEMTSPFLQPLFVSRTPAKKCQLETDYLCK</sequence>
<protein>
    <submittedName>
        <fullName evidence="1">Uncharacterized protein</fullName>
    </submittedName>
</protein>
<evidence type="ECO:0000313" key="1">
    <source>
        <dbReference type="Ensembl" id="ENSSMAP00000062378.1"/>
    </source>
</evidence>
<name>A0A8D3DS69_SCOMX</name>
<dbReference type="Ensembl" id="ENSSMAT00000060256.1">
    <property type="protein sequence ID" value="ENSSMAP00000062378.1"/>
    <property type="gene ID" value="ENSSMAG00000029954.1"/>
</dbReference>
<dbReference type="Proteomes" id="UP000694558">
    <property type="component" value="Chromosome 8"/>
</dbReference>
<organism evidence="1 2">
    <name type="scientific">Scophthalmus maximus</name>
    <name type="common">Turbot</name>
    <name type="synonym">Psetta maxima</name>
    <dbReference type="NCBI Taxonomy" id="52904"/>
    <lineage>
        <taxon>Eukaryota</taxon>
        <taxon>Metazoa</taxon>
        <taxon>Chordata</taxon>
        <taxon>Craniata</taxon>
        <taxon>Vertebrata</taxon>
        <taxon>Euteleostomi</taxon>
        <taxon>Actinopterygii</taxon>
        <taxon>Neopterygii</taxon>
        <taxon>Teleostei</taxon>
        <taxon>Neoteleostei</taxon>
        <taxon>Acanthomorphata</taxon>
        <taxon>Carangaria</taxon>
        <taxon>Pleuronectiformes</taxon>
        <taxon>Pleuronectoidei</taxon>
        <taxon>Scophthalmidae</taxon>
        <taxon>Scophthalmus</taxon>
    </lineage>
</organism>
<reference evidence="1" key="2">
    <citation type="submission" date="2025-08" db="UniProtKB">
        <authorList>
            <consortium name="Ensembl"/>
        </authorList>
    </citation>
    <scope>IDENTIFICATION</scope>
</reference>
<proteinExistence type="predicted"/>
<accession>A0A8D3DS69</accession>
<evidence type="ECO:0000313" key="2">
    <source>
        <dbReference type="Proteomes" id="UP000694558"/>
    </source>
</evidence>